<dbReference type="OrthoDB" id="5294764at2"/>
<dbReference type="PANTHER" id="PTHR34290">
    <property type="entry name" value="SI:CH73-390P7.2"/>
    <property type="match status" value="1"/>
</dbReference>
<organism evidence="1 2">
    <name type="scientific">Inhella inkyongensis</name>
    <dbReference type="NCBI Taxonomy" id="392593"/>
    <lineage>
        <taxon>Bacteria</taxon>
        <taxon>Pseudomonadati</taxon>
        <taxon>Pseudomonadota</taxon>
        <taxon>Betaproteobacteria</taxon>
        <taxon>Burkholderiales</taxon>
        <taxon>Sphaerotilaceae</taxon>
        <taxon>Inhella</taxon>
    </lineage>
</organism>
<keyword evidence="2" id="KW-1185">Reference proteome</keyword>
<accession>A0A840S3G5</accession>
<dbReference type="PANTHER" id="PTHR34290:SF2">
    <property type="entry name" value="OS04G0668800 PROTEIN"/>
    <property type="match status" value="1"/>
</dbReference>
<dbReference type="GO" id="GO:0015035">
    <property type="term" value="F:protein-disulfide reductase activity"/>
    <property type="evidence" value="ECO:0007669"/>
    <property type="project" value="InterPro"/>
</dbReference>
<evidence type="ECO:0000313" key="2">
    <source>
        <dbReference type="Proteomes" id="UP000554837"/>
    </source>
</evidence>
<proteinExistence type="predicted"/>
<dbReference type="EMBL" id="JACHHO010000001">
    <property type="protein sequence ID" value="MBB5203374.1"/>
    <property type="molecule type" value="Genomic_DNA"/>
</dbReference>
<dbReference type="InterPro" id="IPR007263">
    <property type="entry name" value="DCC1-like"/>
</dbReference>
<name>A0A840S3G5_9BURK</name>
<evidence type="ECO:0000313" key="1">
    <source>
        <dbReference type="EMBL" id="MBB5203374.1"/>
    </source>
</evidence>
<dbReference type="Pfam" id="PF04134">
    <property type="entry name" value="DCC1-like"/>
    <property type="match status" value="1"/>
</dbReference>
<comment type="caution">
    <text evidence="1">The sequence shown here is derived from an EMBL/GenBank/DDBJ whole genome shotgun (WGS) entry which is preliminary data.</text>
</comment>
<dbReference type="RefSeq" id="WP_138857565.1">
    <property type="nucleotide sequence ID" value="NZ_CP040709.1"/>
</dbReference>
<protein>
    <submittedName>
        <fullName evidence="1">Putative DCC family thiol-disulfide oxidoreductase YuxK</fullName>
    </submittedName>
</protein>
<sequence length="154" mass="17233">MPANTAITPELRVFYDGACQLCRAEMHNLMARDVGGRIEFVDASHPKFDPQPLGVTLEAMMNALHVRRLSDDAWLIGVPAFEALYAATGQTGVARALRHPVLAALAERTYPWVVRHRHHLPQAPIRWVFERARRRAAEAAALRTQACRDGSCRL</sequence>
<dbReference type="Proteomes" id="UP000554837">
    <property type="component" value="Unassembled WGS sequence"/>
</dbReference>
<gene>
    <name evidence="1" type="ORF">HNQ51_000667</name>
</gene>
<dbReference type="InterPro" id="IPR044691">
    <property type="entry name" value="DCC1_Trx"/>
</dbReference>
<dbReference type="AlphaFoldDB" id="A0A840S3G5"/>
<reference evidence="1 2" key="1">
    <citation type="submission" date="2020-08" db="EMBL/GenBank/DDBJ databases">
        <title>Genomic Encyclopedia of Type Strains, Phase IV (KMG-IV): sequencing the most valuable type-strain genomes for metagenomic binning, comparative biology and taxonomic classification.</title>
        <authorList>
            <person name="Goeker M."/>
        </authorList>
    </citation>
    <scope>NUCLEOTIDE SEQUENCE [LARGE SCALE GENOMIC DNA]</scope>
    <source>
        <strain evidence="1 2">DSM 23958</strain>
    </source>
</reference>